<evidence type="ECO:0000313" key="3">
    <source>
        <dbReference type="EMBL" id="CAH6780030.1"/>
    </source>
</evidence>
<evidence type="ECO:0000259" key="2">
    <source>
        <dbReference type="Pfam" id="PF04803"/>
    </source>
</evidence>
<dbReference type="Pfam" id="PF04803">
    <property type="entry name" value="Cor1"/>
    <property type="match status" value="1"/>
</dbReference>
<feature type="domain" description="XLR/SYCP3/FAM9" evidence="2">
    <location>
        <begin position="48"/>
        <end position="176"/>
    </location>
</feature>
<dbReference type="GO" id="GO:0051321">
    <property type="term" value="P:meiotic cell cycle"/>
    <property type="evidence" value="ECO:0007669"/>
    <property type="project" value="TreeGrafter"/>
</dbReference>
<dbReference type="GO" id="GO:0007286">
    <property type="term" value="P:spermatid development"/>
    <property type="evidence" value="ECO:0007669"/>
    <property type="project" value="TreeGrafter"/>
</dbReference>
<proteinExistence type="inferred from homology"/>
<evidence type="ECO:0000256" key="1">
    <source>
        <dbReference type="ARBA" id="ARBA00010283"/>
    </source>
</evidence>
<organism evidence="3 4">
    <name type="scientific">Phodopus roborovskii</name>
    <name type="common">Roborovski's desert hamster</name>
    <name type="synonym">Cricetulus roborovskii</name>
    <dbReference type="NCBI Taxonomy" id="109678"/>
    <lineage>
        <taxon>Eukaryota</taxon>
        <taxon>Metazoa</taxon>
        <taxon>Chordata</taxon>
        <taxon>Craniata</taxon>
        <taxon>Vertebrata</taxon>
        <taxon>Euteleostomi</taxon>
        <taxon>Mammalia</taxon>
        <taxon>Eutheria</taxon>
        <taxon>Euarchontoglires</taxon>
        <taxon>Glires</taxon>
        <taxon>Rodentia</taxon>
        <taxon>Myomorpha</taxon>
        <taxon>Muroidea</taxon>
        <taxon>Cricetidae</taxon>
        <taxon>Cricetinae</taxon>
        <taxon>Phodopus</taxon>
    </lineage>
</organism>
<dbReference type="EMBL" id="CALSGD010000743">
    <property type="protein sequence ID" value="CAH6780030.1"/>
    <property type="molecule type" value="Genomic_DNA"/>
</dbReference>
<dbReference type="GO" id="GO:0000795">
    <property type="term" value="C:synaptonemal complex"/>
    <property type="evidence" value="ECO:0007669"/>
    <property type="project" value="TreeGrafter"/>
</dbReference>
<evidence type="ECO:0000313" key="4">
    <source>
        <dbReference type="Proteomes" id="UP001152836"/>
    </source>
</evidence>
<dbReference type="AlphaFoldDB" id="A0AAU9YZE8"/>
<dbReference type="Proteomes" id="UP001152836">
    <property type="component" value="Unassembled WGS sequence"/>
</dbReference>
<gene>
    <name evidence="3" type="primary">Gm773</name>
    <name evidence="3" type="ORF">PHOROB_LOCUS3469</name>
</gene>
<dbReference type="PANTHER" id="PTHR19368:SF21">
    <property type="entry name" value="GENE MODEL 773, (NCBI)"/>
    <property type="match status" value="1"/>
</dbReference>
<accession>A0AAU9YZE8</accession>
<keyword evidence="4" id="KW-1185">Reference proteome</keyword>
<dbReference type="InterPro" id="IPR006888">
    <property type="entry name" value="XLR/SYCP3/FAM9_dom"/>
</dbReference>
<dbReference type="PANTHER" id="PTHR19368">
    <property type="entry name" value="XLR/SCP3/FAM9"/>
    <property type="match status" value="1"/>
</dbReference>
<dbReference type="InterPro" id="IPR051443">
    <property type="entry name" value="XLR/SYCP3"/>
</dbReference>
<sequence>MESKMDGTIIYNSLDSQIYIYTYLHMSDSTSFKCSVPTRIGFLELQDRLQNNKRRMEAYIKGVVKDCNKSIKQHLKFHEDEVREFKIEYTEQIITLFQQWDFDIKQLGDQEDKLTANFHQQQKTFQQARMIQNHNLKGLKQENEEFLKDLEDLEDGSLLTSVRNEIKKQMTLLQKKITGS</sequence>
<reference evidence="3" key="1">
    <citation type="submission" date="2022-06" db="EMBL/GenBank/DDBJ databases">
        <authorList>
            <person name="Andreotti S."/>
            <person name="Wyler E."/>
        </authorList>
    </citation>
    <scope>NUCLEOTIDE SEQUENCE</scope>
</reference>
<name>A0AAU9YZE8_PHORO</name>
<comment type="caution">
    <text evidence="3">The sequence shown here is derived from an EMBL/GenBank/DDBJ whole genome shotgun (WGS) entry which is preliminary data.</text>
</comment>
<protein>
    <submittedName>
        <fullName evidence="3">Gm773 protein</fullName>
    </submittedName>
</protein>
<comment type="similarity">
    <text evidence="1">Belongs to the XLR/SYCP3 family.</text>
</comment>